<dbReference type="Pfam" id="PF00535">
    <property type="entry name" value="Glycos_transf_2"/>
    <property type="match status" value="1"/>
</dbReference>
<accession>A0A919PIR2</accession>
<evidence type="ECO:0000313" key="3">
    <source>
        <dbReference type="EMBL" id="GIG42953.1"/>
    </source>
</evidence>
<dbReference type="InterPro" id="IPR001173">
    <property type="entry name" value="Glyco_trans_2-like"/>
</dbReference>
<evidence type="ECO:0000256" key="1">
    <source>
        <dbReference type="SAM" id="MobiDB-lite"/>
    </source>
</evidence>
<name>A0A919PIR2_9ACTN</name>
<dbReference type="AlphaFoldDB" id="A0A919PIR2"/>
<organism evidence="3 4">
    <name type="scientific">Dactylosporangium siamense</name>
    <dbReference type="NCBI Taxonomy" id="685454"/>
    <lineage>
        <taxon>Bacteria</taxon>
        <taxon>Bacillati</taxon>
        <taxon>Actinomycetota</taxon>
        <taxon>Actinomycetes</taxon>
        <taxon>Micromonosporales</taxon>
        <taxon>Micromonosporaceae</taxon>
        <taxon>Dactylosporangium</taxon>
    </lineage>
</organism>
<dbReference type="EMBL" id="BONQ01000017">
    <property type="protein sequence ID" value="GIG42953.1"/>
    <property type="molecule type" value="Genomic_DNA"/>
</dbReference>
<dbReference type="CDD" id="cd04179">
    <property type="entry name" value="DPM_DPG-synthase_like"/>
    <property type="match status" value="1"/>
</dbReference>
<reference evidence="3" key="1">
    <citation type="submission" date="2021-01" db="EMBL/GenBank/DDBJ databases">
        <title>Whole genome shotgun sequence of Dactylosporangium siamense NBRC 106093.</title>
        <authorList>
            <person name="Komaki H."/>
            <person name="Tamura T."/>
        </authorList>
    </citation>
    <scope>NUCLEOTIDE SEQUENCE</scope>
    <source>
        <strain evidence="3">NBRC 106093</strain>
    </source>
</reference>
<dbReference type="Proteomes" id="UP000660611">
    <property type="component" value="Unassembled WGS sequence"/>
</dbReference>
<gene>
    <name evidence="3" type="ORF">Dsi01nite_009940</name>
</gene>
<dbReference type="GO" id="GO:0006487">
    <property type="term" value="P:protein N-linked glycosylation"/>
    <property type="evidence" value="ECO:0007669"/>
    <property type="project" value="TreeGrafter"/>
</dbReference>
<keyword evidence="4" id="KW-1185">Reference proteome</keyword>
<comment type="caution">
    <text evidence="3">The sequence shown here is derived from an EMBL/GenBank/DDBJ whole genome shotgun (WGS) entry which is preliminary data.</text>
</comment>
<sequence>MQIADVDAYEAAHGGGAEDRGDVETTVTGTTYEPDQRLVDLVDGLRGAGQAVVVVDDGSGPADAPVFQAVRDRGGTVLTHPVNRGKGVALKTGFRSAKEDVVCADADGQHRVEDILRVADHVRRTGRTTLGVRRFTGPVPLRSSAGNALTRVVFAAVTGSRIQDTQTGLRGYPASRLGWLLEVPGERFEDEMRTLLLATRHGGIDQVPIATVYLEHNASSHFRPLVDSARVYAPLLRFSASSCWPGAVDAVVRFVFGSAATAPSQPAHRSARPDERVTTSG</sequence>
<evidence type="ECO:0000313" key="4">
    <source>
        <dbReference type="Proteomes" id="UP000660611"/>
    </source>
</evidence>
<dbReference type="PANTHER" id="PTHR10859">
    <property type="entry name" value="GLYCOSYL TRANSFERASE"/>
    <property type="match status" value="1"/>
</dbReference>
<dbReference type="SUPFAM" id="SSF53448">
    <property type="entry name" value="Nucleotide-diphospho-sugar transferases"/>
    <property type="match status" value="1"/>
</dbReference>
<dbReference type="Gene3D" id="3.90.550.10">
    <property type="entry name" value="Spore Coat Polysaccharide Biosynthesis Protein SpsA, Chain A"/>
    <property type="match status" value="1"/>
</dbReference>
<dbReference type="PANTHER" id="PTHR10859:SF114">
    <property type="entry name" value="DOLICHOL-PHOSPHATE MANNOSYLTRANSFERASE"/>
    <property type="match status" value="1"/>
</dbReference>
<protein>
    <recommendedName>
        <fullName evidence="2">Glycosyltransferase 2-like domain-containing protein</fullName>
    </recommendedName>
</protein>
<feature type="region of interest" description="Disordered" evidence="1">
    <location>
        <begin position="1"/>
        <end position="31"/>
    </location>
</feature>
<dbReference type="InterPro" id="IPR029044">
    <property type="entry name" value="Nucleotide-diphossugar_trans"/>
</dbReference>
<proteinExistence type="predicted"/>
<feature type="domain" description="Glycosyltransferase 2-like" evidence="2">
    <location>
        <begin position="51"/>
        <end position="134"/>
    </location>
</feature>
<evidence type="ECO:0000259" key="2">
    <source>
        <dbReference type="Pfam" id="PF00535"/>
    </source>
</evidence>